<dbReference type="InterPro" id="IPR032710">
    <property type="entry name" value="NTF2-like_dom_sf"/>
</dbReference>
<dbReference type="Pfam" id="PF00866">
    <property type="entry name" value="Ring_hydroxyl_B"/>
    <property type="match status" value="1"/>
</dbReference>
<dbReference type="AlphaFoldDB" id="A0A848KY41"/>
<dbReference type="InterPro" id="IPR000391">
    <property type="entry name" value="Rng_hydr_dOase-bsu"/>
</dbReference>
<comment type="caution">
    <text evidence="3">The sequence shown here is derived from an EMBL/GenBank/DDBJ whole genome shotgun (WGS) entry which is preliminary data.</text>
</comment>
<dbReference type="PANTHER" id="PTHR41534:SF2">
    <property type="entry name" value="3-PHENYLPROPIONATE_CINNAMIC ACID DIOXYGENASE SUBUNIT BETA"/>
    <property type="match status" value="1"/>
</dbReference>
<sequence>MSEATTAPAARKPKPGAWAPITEARLLPVSTVGTDDPRVGRALDLIAREAELLDHKDYTEWEKLYLDEALYIIPIDPDTTDFANTLNMVYDDATMRRMRVTRMTEGYAIAAVDSARTVRTVSRVVPSDVTDDVVQLRVGQTLIAYKRGRHDIWAANVDYIVRLGESAMSDRILQKVIRLINGNDEVPAAGFLL</sequence>
<evidence type="ECO:0008006" key="5">
    <source>
        <dbReference type="Google" id="ProtNLM"/>
    </source>
</evidence>
<protein>
    <recommendedName>
        <fullName evidence="5">3-phenylpropionate/cinnamic acid dioxygenase small subunit</fullName>
    </recommendedName>
</protein>
<dbReference type="RefSeq" id="WP_170195541.1">
    <property type="nucleotide sequence ID" value="NZ_JABBNB010000019.1"/>
</dbReference>
<keyword evidence="4" id="KW-1185">Reference proteome</keyword>
<evidence type="ECO:0000256" key="2">
    <source>
        <dbReference type="ARBA" id="ARBA00023002"/>
    </source>
</evidence>
<accession>A0A848KY41</accession>
<evidence type="ECO:0000313" key="3">
    <source>
        <dbReference type="EMBL" id="NMO03037.1"/>
    </source>
</evidence>
<gene>
    <name evidence="3" type="ORF">HH308_17630</name>
</gene>
<dbReference type="EMBL" id="JABBNB010000019">
    <property type="protein sequence ID" value="NMO03037.1"/>
    <property type="molecule type" value="Genomic_DNA"/>
</dbReference>
<dbReference type="Gene3D" id="3.10.450.50">
    <property type="match status" value="1"/>
</dbReference>
<dbReference type="Proteomes" id="UP000550729">
    <property type="component" value="Unassembled WGS sequence"/>
</dbReference>
<organism evidence="3 4">
    <name type="scientific">Gordonia asplenii</name>
    <dbReference type="NCBI Taxonomy" id="2725283"/>
    <lineage>
        <taxon>Bacteria</taxon>
        <taxon>Bacillati</taxon>
        <taxon>Actinomycetota</taxon>
        <taxon>Actinomycetes</taxon>
        <taxon>Mycobacteriales</taxon>
        <taxon>Gordoniaceae</taxon>
        <taxon>Gordonia</taxon>
    </lineage>
</organism>
<name>A0A848KY41_9ACTN</name>
<evidence type="ECO:0000256" key="1">
    <source>
        <dbReference type="ARBA" id="ARBA00009570"/>
    </source>
</evidence>
<proteinExistence type="inferred from homology"/>
<keyword evidence="2" id="KW-0560">Oxidoreductase</keyword>
<dbReference type="GO" id="GO:0016491">
    <property type="term" value="F:oxidoreductase activity"/>
    <property type="evidence" value="ECO:0007669"/>
    <property type="project" value="UniProtKB-KW"/>
</dbReference>
<dbReference type="GO" id="GO:0019380">
    <property type="term" value="P:3-phenylpropionate catabolic process"/>
    <property type="evidence" value="ECO:0007669"/>
    <property type="project" value="TreeGrafter"/>
</dbReference>
<comment type="similarity">
    <text evidence="1">Belongs to the bacterial ring-hydroxylating dioxygenase beta subunit family.</text>
</comment>
<dbReference type="SUPFAM" id="SSF54427">
    <property type="entry name" value="NTF2-like"/>
    <property type="match status" value="1"/>
</dbReference>
<evidence type="ECO:0000313" key="4">
    <source>
        <dbReference type="Proteomes" id="UP000550729"/>
    </source>
</evidence>
<reference evidence="3 4" key="1">
    <citation type="submission" date="2020-04" db="EMBL/GenBank/DDBJ databases">
        <title>Gordonia sp. nov. TBRC 11910.</title>
        <authorList>
            <person name="Suriyachadkun C."/>
        </authorList>
    </citation>
    <scope>NUCLEOTIDE SEQUENCE [LARGE SCALE GENOMIC DNA]</scope>
    <source>
        <strain evidence="3 4">TBRC 11910</strain>
    </source>
</reference>
<dbReference type="PANTHER" id="PTHR41534">
    <property type="entry name" value="BLR3401 PROTEIN"/>
    <property type="match status" value="1"/>
</dbReference>